<feature type="transmembrane region" description="Helical" evidence="6">
    <location>
        <begin position="35"/>
        <end position="53"/>
    </location>
</feature>
<evidence type="ECO:0000256" key="3">
    <source>
        <dbReference type="ARBA" id="ARBA00022692"/>
    </source>
</evidence>
<feature type="transmembrane region" description="Helical" evidence="6">
    <location>
        <begin position="292"/>
        <end position="311"/>
    </location>
</feature>
<feature type="transmembrane region" description="Helical" evidence="6">
    <location>
        <begin position="254"/>
        <end position="280"/>
    </location>
</feature>
<keyword evidence="2" id="KW-1003">Cell membrane</keyword>
<dbReference type="EMBL" id="VVIQ01000008">
    <property type="protein sequence ID" value="MUL28312.1"/>
    <property type="molecule type" value="Genomic_DNA"/>
</dbReference>
<protein>
    <submittedName>
        <fullName evidence="9">ComEC family competence protein</fullName>
    </submittedName>
</protein>
<dbReference type="PANTHER" id="PTHR30619:SF1">
    <property type="entry name" value="RECOMBINATION PROTEIN 2"/>
    <property type="match status" value="1"/>
</dbReference>
<feature type="domain" description="ComEC/Rec2-related protein" evidence="7">
    <location>
        <begin position="230"/>
        <end position="505"/>
    </location>
</feature>
<dbReference type="InterPro" id="IPR004477">
    <property type="entry name" value="ComEC_N"/>
</dbReference>
<evidence type="ECO:0000256" key="6">
    <source>
        <dbReference type="SAM" id="Phobius"/>
    </source>
</evidence>
<sequence>MKEKVDLKMYPFVKLLVPFGFGIFMGQFASNSITLYYWCGFLLLAIILTMLSWRWRYIQSALLLLSVFLLGATFFTEKERINHVSLPQREITFEAVLLTEPVVVGKVIQTDLLVVSQSKPMKIKARILRDSLTNNYKHLHVGDGIIASARLTEPTNLLGGSFDYARWLRLHDYVAETFIYYNQWQKKQIHLNKLNLFQRLAIAFRRYQHKVLSQLKKNLKGDNLAIVTAMTIGDKTLLNKNLKEDYSITGASHVLALSGLHLTIIYGVLVLIMGGCSRLFFFLRNKFMTEPIILFGVWLFVMLVGASPSVVRSAMMLSIYSFVTLLNRERLSVNALSLTAFIMLVLNPYHLFDIGFQLSFASVGSIILFYPLLIATFRKGKLLRLTIMRWLCSMIALSVAAQLGTLPLIAYYFDRVSLVSLPCSLIAVPCTTLIIYMTGLLFLFAPLPSFSLFISKCLSTTIEWLNNTLHWFASLPGASMEQIHISTLHIILYYVALLTAWRLWSFYIGKTEFS</sequence>
<dbReference type="PANTHER" id="PTHR30619">
    <property type="entry name" value="DNA INTERNALIZATION/COMPETENCE PROTEIN COMEC/REC2"/>
    <property type="match status" value="1"/>
</dbReference>
<evidence type="ECO:0000256" key="1">
    <source>
        <dbReference type="ARBA" id="ARBA00004651"/>
    </source>
</evidence>
<feature type="transmembrane region" description="Helical" evidence="6">
    <location>
        <begin position="12"/>
        <end position="29"/>
    </location>
</feature>
<evidence type="ECO:0000259" key="7">
    <source>
        <dbReference type="Pfam" id="PF03772"/>
    </source>
</evidence>
<keyword evidence="10" id="KW-1185">Reference proteome</keyword>
<dbReference type="Pfam" id="PF13567">
    <property type="entry name" value="DUF4131"/>
    <property type="match status" value="1"/>
</dbReference>
<evidence type="ECO:0000256" key="4">
    <source>
        <dbReference type="ARBA" id="ARBA00022989"/>
    </source>
</evidence>
<keyword evidence="5 6" id="KW-0472">Membrane</keyword>
<organism evidence="9 10">
    <name type="scientific">Prevotella vespertina</name>
    <dbReference type="NCBI Taxonomy" id="2608404"/>
    <lineage>
        <taxon>Bacteria</taxon>
        <taxon>Pseudomonadati</taxon>
        <taxon>Bacteroidota</taxon>
        <taxon>Bacteroidia</taxon>
        <taxon>Bacteroidales</taxon>
        <taxon>Prevotellaceae</taxon>
        <taxon>Prevotella</taxon>
    </lineage>
</organism>
<keyword evidence="3 6" id="KW-0812">Transmembrane</keyword>
<accession>A0A7C9LCD0</accession>
<dbReference type="Proteomes" id="UP000482295">
    <property type="component" value="Unassembled WGS sequence"/>
</dbReference>
<comment type="caution">
    <text evidence="9">The sequence shown here is derived from an EMBL/GenBank/DDBJ whole genome shotgun (WGS) entry which is preliminary data.</text>
</comment>
<evidence type="ECO:0000256" key="5">
    <source>
        <dbReference type="ARBA" id="ARBA00023136"/>
    </source>
</evidence>
<evidence type="ECO:0000313" key="10">
    <source>
        <dbReference type="Proteomes" id="UP000482295"/>
    </source>
</evidence>
<keyword evidence="4 6" id="KW-1133">Transmembrane helix</keyword>
<dbReference type="Pfam" id="PF03772">
    <property type="entry name" value="Competence"/>
    <property type="match status" value="1"/>
</dbReference>
<evidence type="ECO:0000259" key="8">
    <source>
        <dbReference type="Pfam" id="PF13567"/>
    </source>
</evidence>
<evidence type="ECO:0000313" key="9">
    <source>
        <dbReference type="EMBL" id="MUL28312.1"/>
    </source>
</evidence>
<dbReference type="RefSeq" id="WP_155716257.1">
    <property type="nucleotide sequence ID" value="NZ_VVIQ01000008.1"/>
</dbReference>
<feature type="transmembrane region" description="Helical" evidence="6">
    <location>
        <begin position="425"/>
        <end position="445"/>
    </location>
</feature>
<comment type="subcellular location">
    <subcellularLocation>
        <location evidence="1">Cell membrane</location>
        <topology evidence="1">Multi-pass membrane protein</topology>
    </subcellularLocation>
</comment>
<feature type="domain" description="DUF4131" evidence="8">
    <location>
        <begin position="32"/>
        <end position="180"/>
    </location>
</feature>
<dbReference type="InterPro" id="IPR052159">
    <property type="entry name" value="Competence_DNA_uptake"/>
</dbReference>
<dbReference type="NCBIfam" id="TIGR00360">
    <property type="entry name" value="ComEC_N-term"/>
    <property type="match status" value="1"/>
</dbReference>
<reference evidence="9 10" key="1">
    <citation type="submission" date="2019-09" db="EMBL/GenBank/DDBJ databases">
        <title>Prevotella A2879 sp. nov., isolated from an abscess of a patient.</title>
        <authorList>
            <person name="Buhl M."/>
            <person name="Oberhettinger P."/>
        </authorList>
    </citation>
    <scope>NUCLEOTIDE SEQUENCE [LARGE SCALE GENOMIC DNA]</scope>
    <source>
        <strain evidence="9 10">A2879</strain>
    </source>
</reference>
<feature type="transmembrane region" description="Helical" evidence="6">
    <location>
        <begin position="390"/>
        <end position="413"/>
    </location>
</feature>
<feature type="transmembrane region" description="Helical" evidence="6">
    <location>
        <begin position="358"/>
        <end position="378"/>
    </location>
</feature>
<dbReference type="AlphaFoldDB" id="A0A7C9LCD0"/>
<feature type="transmembrane region" description="Helical" evidence="6">
    <location>
        <begin position="331"/>
        <end position="352"/>
    </location>
</feature>
<gene>
    <name evidence="9" type="ORF">F0475_08350</name>
</gene>
<dbReference type="InterPro" id="IPR025405">
    <property type="entry name" value="DUF4131"/>
</dbReference>
<dbReference type="GO" id="GO:0005886">
    <property type="term" value="C:plasma membrane"/>
    <property type="evidence" value="ECO:0007669"/>
    <property type="project" value="UniProtKB-SubCell"/>
</dbReference>
<feature type="transmembrane region" description="Helical" evidence="6">
    <location>
        <begin position="490"/>
        <end position="508"/>
    </location>
</feature>
<evidence type="ECO:0000256" key="2">
    <source>
        <dbReference type="ARBA" id="ARBA00022475"/>
    </source>
</evidence>
<name>A0A7C9LCD0_9BACT</name>
<proteinExistence type="predicted"/>